<dbReference type="OrthoDB" id="8357868at2"/>
<comment type="caution">
    <text evidence="1">The sequence shown here is derived from an EMBL/GenBank/DDBJ whole genome shotgun (WGS) entry which is preliminary data.</text>
</comment>
<protein>
    <submittedName>
        <fullName evidence="1">Uncharacterized protein</fullName>
    </submittedName>
</protein>
<dbReference type="AlphaFoldDB" id="A0A229VY20"/>
<organism evidence="1 2">
    <name type="scientific">Bifidobacterium vansinderenii</name>
    <dbReference type="NCBI Taxonomy" id="1984871"/>
    <lineage>
        <taxon>Bacteria</taxon>
        <taxon>Bacillati</taxon>
        <taxon>Actinomycetota</taxon>
        <taxon>Actinomycetes</taxon>
        <taxon>Bifidobacteriales</taxon>
        <taxon>Bifidobacteriaceae</taxon>
        <taxon>Bifidobacterium</taxon>
    </lineage>
</organism>
<dbReference type="Proteomes" id="UP000215433">
    <property type="component" value="Unassembled WGS sequence"/>
</dbReference>
<dbReference type="EMBL" id="NEWD01000019">
    <property type="protein sequence ID" value="OXN00290.1"/>
    <property type="molecule type" value="Genomic_DNA"/>
</dbReference>
<dbReference type="RefSeq" id="WP_093960660.1">
    <property type="nucleotide sequence ID" value="NZ_NEWD01000019.1"/>
</dbReference>
<evidence type="ECO:0000313" key="2">
    <source>
        <dbReference type="Proteomes" id="UP000215433"/>
    </source>
</evidence>
<keyword evidence="2" id="KW-1185">Reference proteome</keyword>
<accession>A0A229VY20</accession>
<name>A0A229VY20_9BIFI</name>
<sequence length="338" mass="38048">MTEKTKKPQENQWECPYCHSTNEHRSQEHVISKAVLDLYPNSRTTLDYTRTGRQPNTILTYSGDPTVTIGRQCNTASSYLDDYMKDMLARHIANPRANIPNGTRQCKDRTADTTTICHDYVLLQKTLTKYVWNALHLMSEGPQVRSFLGAEFPEPGDGTINPRLDWIRHLDMDHPDDRILILAGRYATPRFPMTRDRDIDILTSITAMFGDGGKDEPLDIPCRHSAQFKFGDLSLVILFMPDGTGLPDKTRNMLKSQYGHTLVEPGKPIRTRTCYLPPTPDTFGAIPSIRKGKQLSQLANAGRATMLLNAMGADLARTTPNATDKAIDDLITREAERE</sequence>
<gene>
    <name evidence="1" type="ORF">Tam10B_1513</name>
</gene>
<evidence type="ECO:0000313" key="1">
    <source>
        <dbReference type="EMBL" id="OXN00290.1"/>
    </source>
</evidence>
<reference evidence="1 2" key="1">
    <citation type="submission" date="2017-05" db="EMBL/GenBank/DDBJ databases">
        <title>Bifidobacterium vansinderenii sp. nov.</title>
        <authorList>
            <person name="Lugli G.A."/>
            <person name="Duranti S."/>
            <person name="Mangifesta M."/>
        </authorList>
    </citation>
    <scope>NUCLEOTIDE SEQUENCE [LARGE SCALE GENOMIC DNA]</scope>
    <source>
        <strain evidence="1 2">Tam10B</strain>
    </source>
</reference>
<proteinExistence type="predicted"/>